<keyword evidence="6 7" id="KW-0472">Membrane</keyword>
<keyword evidence="10" id="KW-1185">Reference proteome</keyword>
<proteinExistence type="inferred from homology"/>
<feature type="modified residue" description="FMN phosphoryl threonine" evidence="6">
    <location>
        <position position="176"/>
    </location>
</feature>
<comment type="subcellular location">
    <subcellularLocation>
        <location evidence="6">Cell inner membrane</location>
        <topology evidence="6">Single-pass membrane protein</topology>
    </subcellularLocation>
</comment>
<comment type="cofactor">
    <cofactor evidence="6">
        <name>FMN</name>
        <dbReference type="ChEBI" id="CHEBI:58210"/>
    </cofactor>
</comment>
<accession>A0A5P1R8X7</accession>
<dbReference type="PIRSF" id="PIRSF006091">
    <property type="entry name" value="E_trnsport_RnfG"/>
    <property type="match status" value="1"/>
</dbReference>
<dbReference type="GO" id="GO:0009055">
    <property type="term" value="F:electron transfer activity"/>
    <property type="evidence" value="ECO:0007669"/>
    <property type="project" value="InterPro"/>
</dbReference>
<feature type="transmembrane region" description="Helical" evidence="7">
    <location>
        <begin position="12"/>
        <end position="31"/>
    </location>
</feature>
<keyword evidence="1 6" id="KW-0813">Transport</keyword>
<dbReference type="InterPro" id="IPR007329">
    <property type="entry name" value="FMN-bd"/>
</dbReference>
<evidence type="ECO:0000256" key="5">
    <source>
        <dbReference type="ARBA" id="ARBA00022982"/>
    </source>
</evidence>
<keyword evidence="4 6" id="KW-0288">FMN</keyword>
<dbReference type="HAMAP" id="MF_00479">
    <property type="entry name" value="RsxG_RnfG"/>
    <property type="match status" value="1"/>
</dbReference>
<dbReference type="KEGG" id="ncu:F0U83_04815"/>
<keyword evidence="6" id="KW-1278">Translocase</keyword>
<dbReference type="Proteomes" id="UP000324760">
    <property type="component" value="Chromosome"/>
</dbReference>
<feature type="domain" description="FMN-binding" evidence="8">
    <location>
        <begin position="101"/>
        <end position="193"/>
    </location>
</feature>
<evidence type="ECO:0000313" key="10">
    <source>
        <dbReference type="Proteomes" id="UP000324760"/>
    </source>
</evidence>
<dbReference type="GO" id="GO:0022900">
    <property type="term" value="P:electron transport chain"/>
    <property type="evidence" value="ECO:0007669"/>
    <property type="project" value="UniProtKB-UniRule"/>
</dbReference>
<sequence>MELFQSIRQNTLGISIFAIVTAGLIAITQVSTKERIATNEREQEAKALHEIIPAKSIDNDLLHDTLLLPAPTLGYSQARIYQAHKAGQVSAVIIPVIAPDGYSGDISLIVGINAKGIIEGVRVLSHKETPGLGDKIDLKKSPWILSFNRKSLKDDNDPAWAVKKEGGDFDQFTGATITPRAVINAVARAVRFFELNKSTLLIKTHPAEAS</sequence>
<keyword evidence="6" id="KW-0997">Cell inner membrane</keyword>
<dbReference type="InterPro" id="IPR010209">
    <property type="entry name" value="Ion_transpt_RnfG/RsxG"/>
</dbReference>
<evidence type="ECO:0000259" key="8">
    <source>
        <dbReference type="SMART" id="SM00900"/>
    </source>
</evidence>
<dbReference type="AlphaFoldDB" id="A0A5P1R8X7"/>
<keyword evidence="6" id="KW-1003">Cell membrane</keyword>
<gene>
    <name evidence="9" type="primary">rsxG</name>
    <name evidence="6" type="synonym">rnfG</name>
    <name evidence="9" type="ORF">F0U83_04815</name>
</gene>
<keyword evidence="2 6" id="KW-0597">Phosphoprotein</keyword>
<dbReference type="Pfam" id="PF04205">
    <property type="entry name" value="FMN_bind"/>
    <property type="match status" value="1"/>
</dbReference>
<evidence type="ECO:0000313" key="9">
    <source>
        <dbReference type="EMBL" id="QEQ96080.1"/>
    </source>
</evidence>
<dbReference type="EMBL" id="CP043869">
    <property type="protein sequence ID" value="QEQ96080.1"/>
    <property type="molecule type" value="Genomic_DNA"/>
</dbReference>
<evidence type="ECO:0000256" key="7">
    <source>
        <dbReference type="SAM" id="Phobius"/>
    </source>
</evidence>
<dbReference type="EC" id="7.-.-.-" evidence="6"/>
<keyword evidence="6 7" id="KW-1133">Transmembrane helix</keyword>
<evidence type="ECO:0000256" key="3">
    <source>
        <dbReference type="ARBA" id="ARBA00022630"/>
    </source>
</evidence>
<dbReference type="NCBIfam" id="NF002519">
    <property type="entry name" value="PRK01908.1"/>
    <property type="match status" value="1"/>
</dbReference>
<protein>
    <recommendedName>
        <fullName evidence="6">Ion-translocating oxidoreductase complex subunit G</fullName>
        <ecNumber evidence="6">7.-.-.-</ecNumber>
    </recommendedName>
    <alternativeName>
        <fullName evidence="6">Rnf electron transport complex subunit G</fullName>
    </alternativeName>
</protein>
<evidence type="ECO:0000256" key="2">
    <source>
        <dbReference type="ARBA" id="ARBA00022553"/>
    </source>
</evidence>
<comment type="similarity">
    <text evidence="6">Belongs to the RnfG family.</text>
</comment>
<dbReference type="PANTHER" id="PTHR36118">
    <property type="entry name" value="ION-TRANSLOCATING OXIDOREDUCTASE COMPLEX SUBUNIT G"/>
    <property type="match status" value="1"/>
</dbReference>
<name>A0A5P1R8X7_9GAMM</name>
<reference evidence="9 10" key="1">
    <citation type="journal article" date="2019" name="Biochem. Eng. J.">
        <title>Metabolic engineering of the marine bacteria Neptunomonas concharum for the production of acetoin and meso-2,3-butanediol from acetate.</title>
        <authorList>
            <person name="Li W."/>
            <person name="Pu N."/>
            <person name="Liu C.-X."/>
            <person name="Yuan Q.-P."/>
            <person name="Li Z.-J."/>
        </authorList>
    </citation>
    <scope>NUCLEOTIDE SEQUENCE [LARGE SCALE GENOMIC DNA]</scope>
    <source>
        <strain evidence="9 10">JCM17730</strain>
    </source>
</reference>
<dbReference type="GO" id="GO:0010181">
    <property type="term" value="F:FMN binding"/>
    <property type="evidence" value="ECO:0007669"/>
    <property type="project" value="InterPro"/>
</dbReference>
<evidence type="ECO:0000256" key="4">
    <source>
        <dbReference type="ARBA" id="ARBA00022643"/>
    </source>
</evidence>
<dbReference type="NCBIfam" id="TIGR01947">
    <property type="entry name" value="rnfG"/>
    <property type="match status" value="1"/>
</dbReference>
<comment type="function">
    <text evidence="6">Part of a membrane-bound complex that couples electron transfer with translocation of ions across the membrane.</text>
</comment>
<keyword evidence="6 7" id="KW-0812">Transmembrane</keyword>
<dbReference type="PANTHER" id="PTHR36118:SF1">
    <property type="entry name" value="ION-TRANSLOCATING OXIDOREDUCTASE COMPLEX SUBUNIT G"/>
    <property type="match status" value="1"/>
</dbReference>
<organism evidence="9 10">
    <name type="scientific">Neptunomonas concharum</name>
    <dbReference type="NCBI Taxonomy" id="1031538"/>
    <lineage>
        <taxon>Bacteria</taxon>
        <taxon>Pseudomonadati</taxon>
        <taxon>Pseudomonadota</taxon>
        <taxon>Gammaproteobacteria</taxon>
        <taxon>Oceanospirillales</taxon>
        <taxon>Oceanospirillaceae</taxon>
        <taxon>Neptunomonas</taxon>
    </lineage>
</organism>
<keyword evidence="3 6" id="KW-0285">Flavoprotein</keyword>
<evidence type="ECO:0000256" key="6">
    <source>
        <dbReference type="HAMAP-Rule" id="MF_00479"/>
    </source>
</evidence>
<evidence type="ECO:0000256" key="1">
    <source>
        <dbReference type="ARBA" id="ARBA00022448"/>
    </source>
</evidence>
<keyword evidence="5 6" id="KW-0249">Electron transport</keyword>
<dbReference type="OrthoDB" id="9784165at2"/>
<dbReference type="RefSeq" id="WP_138988786.1">
    <property type="nucleotide sequence ID" value="NZ_CP043869.1"/>
</dbReference>
<dbReference type="SMART" id="SM00900">
    <property type="entry name" value="FMN_bind"/>
    <property type="match status" value="1"/>
</dbReference>
<dbReference type="GO" id="GO:0005886">
    <property type="term" value="C:plasma membrane"/>
    <property type="evidence" value="ECO:0007669"/>
    <property type="project" value="UniProtKB-SubCell"/>
</dbReference>
<comment type="subunit">
    <text evidence="6">The complex is composed of six subunits: RnfA, RnfB, RnfC, RnfD, RnfE and RnfG.</text>
</comment>